<dbReference type="Pfam" id="PF13912">
    <property type="entry name" value="zf-C2H2_6"/>
    <property type="match status" value="2"/>
</dbReference>
<evidence type="ECO:0000256" key="1">
    <source>
        <dbReference type="PROSITE-ProRule" id="PRU00042"/>
    </source>
</evidence>
<accession>A0ABD3D6V5</accession>
<dbReference type="GO" id="GO:0008270">
    <property type="term" value="F:zinc ion binding"/>
    <property type="evidence" value="ECO:0007669"/>
    <property type="project" value="UniProtKB-KW"/>
</dbReference>
<dbReference type="AlphaFoldDB" id="A0ABD3D6V5"/>
<proteinExistence type="predicted"/>
<dbReference type="PANTHER" id="PTHR47591:SF1">
    <property type="entry name" value="ZINC FINGER PROTEIN ZAT2-RELATED"/>
    <property type="match status" value="1"/>
</dbReference>
<dbReference type="PANTHER" id="PTHR47591">
    <property type="entry name" value="ZINC FINGER PROTEIN ZAT2-RELATED"/>
    <property type="match status" value="1"/>
</dbReference>
<dbReference type="Gene3D" id="3.30.160.60">
    <property type="entry name" value="Classic Zinc Finger"/>
    <property type="match status" value="1"/>
</dbReference>
<keyword evidence="1" id="KW-0863">Zinc-finger</keyword>
<keyword evidence="4" id="KW-1185">Reference proteome</keyword>
<keyword evidence="1" id="KW-0862">Zinc</keyword>
<organism evidence="3 4">
    <name type="scientific">Castilleja foliolosa</name>
    <dbReference type="NCBI Taxonomy" id="1961234"/>
    <lineage>
        <taxon>Eukaryota</taxon>
        <taxon>Viridiplantae</taxon>
        <taxon>Streptophyta</taxon>
        <taxon>Embryophyta</taxon>
        <taxon>Tracheophyta</taxon>
        <taxon>Spermatophyta</taxon>
        <taxon>Magnoliopsida</taxon>
        <taxon>eudicotyledons</taxon>
        <taxon>Gunneridae</taxon>
        <taxon>Pentapetalae</taxon>
        <taxon>asterids</taxon>
        <taxon>lamiids</taxon>
        <taxon>Lamiales</taxon>
        <taxon>Orobanchaceae</taxon>
        <taxon>Pedicularideae</taxon>
        <taxon>Castillejinae</taxon>
        <taxon>Castilleja</taxon>
    </lineage>
</organism>
<dbReference type="InterPro" id="IPR013087">
    <property type="entry name" value="Znf_C2H2_type"/>
</dbReference>
<dbReference type="Proteomes" id="UP001632038">
    <property type="component" value="Unassembled WGS sequence"/>
</dbReference>
<evidence type="ECO:0000259" key="2">
    <source>
        <dbReference type="PROSITE" id="PS50157"/>
    </source>
</evidence>
<dbReference type="EMBL" id="JAVIJP010000025">
    <property type="protein sequence ID" value="KAL3637574.1"/>
    <property type="molecule type" value="Genomic_DNA"/>
</dbReference>
<keyword evidence="1" id="KW-0479">Metal-binding</keyword>
<reference evidence="4" key="1">
    <citation type="journal article" date="2024" name="IScience">
        <title>Strigolactones Initiate the Formation of Haustorium-like Structures in Castilleja.</title>
        <authorList>
            <person name="Buerger M."/>
            <person name="Peterson D."/>
            <person name="Chory J."/>
        </authorList>
    </citation>
    <scope>NUCLEOTIDE SEQUENCE [LARGE SCALE GENOMIC DNA]</scope>
</reference>
<name>A0ABD3D6V5_9LAMI</name>
<dbReference type="PROSITE" id="PS50157">
    <property type="entry name" value="ZINC_FINGER_C2H2_2"/>
    <property type="match status" value="2"/>
</dbReference>
<dbReference type="PROSITE" id="PS00028">
    <property type="entry name" value="ZINC_FINGER_C2H2_1"/>
    <property type="match status" value="2"/>
</dbReference>
<evidence type="ECO:0000313" key="4">
    <source>
        <dbReference type="Proteomes" id="UP001632038"/>
    </source>
</evidence>
<dbReference type="SUPFAM" id="SSF57667">
    <property type="entry name" value="beta-beta-alpha zinc fingers"/>
    <property type="match status" value="1"/>
</dbReference>
<dbReference type="InterPro" id="IPR036236">
    <property type="entry name" value="Znf_C2H2_sf"/>
</dbReference>
<evidence type="ECO:0000313" key="3">
    <source>
        <dbReference type="EMBL" id="KAL3637574.1"/>
    </source>
</evidence>
<sequence>MEENNQYQEEVKSYPILGEGELWVKLKFPRDDEITKRSDFYENQIIEKDDDDQNQKMKGFSKRVCHICHKSFGSGKALGGHMRIHVQKKKNKFKKQENTFINDGLYFDGDDVMNKEQIICTICRKEFRSMKSLYGHMRCHPDRDWRGINPPSEKLKSSVDLKEYCLKGWQVTAKRGRGGVMVNSKSGFSLNLDDVQAVDYLMMMSRRGTYCGSPKVDEVKMPSEKRVFEGERLDFENAIDDDRKKRKRVNICDLKSARKKVSCHQALGCQKTSSVEVATMNSTGERMMDFDLNELPQSEDDEPGLTLNYLAL</sequence>
<comment type="caution">
    <text evidence="3">The sequence shown here is derived from an EMBL/GenBank/DDBJ whole genome shotgun (WGS) entry which is preliminary data.</text>
</comment>
<feature type="domain" description="C2H2-type" evidence="2">
    <location>
        <begin position="118"/>
        <end position="145"/>
    </location>
</feature>
<feature type="domain" description="C2H2-type" evidence="2">
    <location>
        <begin position="63"/>
        <end position="90"/>
    </location>
</feature>
<gene>
    <name evidence="3" type="ORF">CASFOL_018742</name>
</gene>
<dbReference type="SMART" id="SM00355">
    <property type="entry name" value="ZnF_C2H2"/>
    <property type="match status" value="2"/>
</dbReference>
<protein>
    <recommendedName>
        <fullName evidence="2">C2H2-type domain-containing protein</fullName>
    </recommendedName>
</protein>